<evidence type="ECO:0000313" key="2">
    <source>
        <dbReference type="Proteomes" id="UP001230649"/>
    </source>
</evidence>
<name>A0ACC2VT38_9TREE</name>
<protein>
    <submittedName>
        <fullName evidence="1">Uncharacterized protein</fullName>
    </submittedName>
</protein>
<accession>A0ACC2VT38</accession>
<organism evidence="1 2">
    <name type="scientific">Naganishia adeliensis</name>
    <dbReference type="NCBI Taxonomy" id="92952"/>
    <lineage>
        <taxon>Eukaryota</taxon>
        <taxon>Fungi</taxon>
        <taxon>Dikarya</taxon>
        <taxon>Basidiomycota</taxon>
        <taxon>Agaricomycotina</taxon>
        <taxon>Tremellomycetes</taxon>
        <taxon>Filobasidiales</taxon>
        <taxon>Filobasidiaceae</taxon>
        <taxon>Naganishia</taxon>
    </lineage>
</organism>
<comment type="caution">
    <text evidence="1">The sequence shown here is derived from an EMBL/GenBank/DDBJ whole genome shotgun (WGS) entry which is preliminary data.</text>
</comment>
<proteinExistence type="predicted"/>
<evidence type="ECO:0000313" key="1">
    <source>
        <dbReference type="EMBL" id="KAJ9102291.1"/>
    </source>
</evidence>
<dbReference type="EMBL" id="JASBWS010000064">
    <property type="protein sequence ID" value="KAJ9102291.1"/>
    <property type="molecule type" value="Genomic_DNA"/>
</dbReference>
<sequence>MAETPELKYLSTRGGDERLTFEEAVLRGLAPNGGLYIPDRIPHLPSDWQTSWKSLSFAELSFRILSLFIPETSIPHGDLKEIIERSYGTFRHEETTPLRKVGGREWVLELWHGPTFAFKDVALQFLGNVFEYCLRRRNGGKVGRERERLTVVGATSGDTGSAAIYGLRGKKDISIFILYPWGRVSPIQEAQMATVPDENVHCVAVDGTFDDCQDIVKTLFADAEFNATHRLGAINSINWARILAQIVYYFHAYLHLPEEASAAAAQGDLHFVVPTGNFGDVLAGWYAKRLGLPMGQLVVATNENDILTRFWQTGRYEKMDSAPSTKQAPATEVVEGSSDGAQSGGGVKETLSPAMDILVSSNFERLLFYLACSLGWGSGDSAPVEPGTEGAGRADDAMDRVRRAQAMVAGWMSELKSTGRVDLSRVLGKAKEDFLAERVSDEETVQQIRRFYSRGESEYGPYVVDPHTAVGLGATERVIKKSPATTVFVTLSTAHPAKFDAAVQKALPQSEFPAFNFAGDVMPTELAQLEGLEKRVTRVKGEQGVRELVERLAFESREATPVDGAGGLQKEAREMKRGIHALKDRRFATRSSSSRVLRIMTDNTGTDPAHWRSEDKASTDSPSMDSSLRGFRALGSLGSLEDGVAQLSSGDPSSSQSIDQSSEHHQSRHISSLSTSAQRSPLAEQVTHNRFPPVPQWHSSPVQGPTSSKASRTSISDLFRHRNLETLDSAEQNLASLVHHGDNVWPQQSSPAQSMRKPTTPWRFLSSPIRHGDDRVSRNDEGLPLSTSAGARGVHGLFETGPLMPDGLPLVTSGSAGTIASDEGRMVAHDSGMMTNQPTRRSGKSSTLPIPDGESTKSQSDISLRSIMTTSSARTERSSFDSPMASRVANMLNDAPETPAKKSLSQLVSSASSRKSNKPTPGSPPSRLVDDSTDAILDWKTIYKERTELERRWSSGEPAQVTLLQIHDDAVYCCYMLGRRIVTGSRDQSIKFWDHEVGIGKDPLLIHHIPKAHRLSVLCMQIDPEDSKHRGLMVTGSSDTNIVVWALRGFLQADEKETLGAKNTLKGALRSKKPKQVAVLTGHKAGVLDLFLSPDKTRIVSCSKDATIKIWNRNTLQLTHDFPFHTGPVNCLSVRPDGERFVSASGDGTIMLWDLNKCTLIKKLYQGTPGLACIAFTADGLIYFGGSDRKFNALNVESGEIAKDLEGHNDLVRTLVIKPELQRLVSGSYDQDVRTWDLKTDRCVGALVDSHMGMVFCVASDATRIVSTSHDATMAVQDFAIGLKYAALFA</sequence>
<keyword evidence="2" id="KW-1185">Reference proteome</keyword>
<reference evidence="1" key="1">
    <citation type="submission" date="2023-04" db="EMBL/GenBank/DDBJ databases">
        <title>Draft Genome sequencing of Naganishia species isolated from polar environments using Oxford Nanopore Technology.</title>
        <authorList>
            <person name="Leo P."/>
            <person name="Venkateswaran K."/>
        </authorList>
    </citation>
    <scope>NUCLEOTIDE SEQUENCE</scope>
    <source>
        <strain evidence="1">MNA-CCFEE 5262</strain>
    </source>
</reference>
<gene>
    <name evidence="1" type="ORF">QFC20_004984</name>
</gene>
<dbReference type="Proteomes" id="UP001230649">
    <property type="component" value="Unassembled WGS sequence"/>
</dbReference>